<proteinExistence type="predicted"/>
<name>A0AA51MLS2_9GAMM</name>
<organism evidence="2">
    <name type="scientific">Thiothrix subterranea</name>
    <dbReference type="NCBI Taxonomy" id="2735563"/>
    <lineage>
        <taxon>Bacteria</taxon>
        <taxon>Pseudomonadati</taxon>
        <taxon>Pseudomonadota</taxon>
        <taxon>Gammaproteobacteria</taxon>
        <taxon>Thiotrichales</taxon>
        <taxon>Thiotrichaceae</taxon>
        <taxon>Thiothrix</taxon>
    </lineage>
</organism>
<dbReference type="Pfam" id="PF11536">
    <property type="entry name" value="DUF3226"/>
    <property type="match status" value="1"/>
</dbReference>
<dbReference type="AlphaFoldDB" id="A0AA51MLS2"/>
<dbReference type="Proteomes" id="UP001229862">
    <property type="component" value="Chromosome"/>
</dbReference>
<evidence type="ECO:0000313" key="2">
    <source>
        <dbReference type="EMBL" id="WML86742.1"/>
    </source>
</evidence>
<reference evidence="2 3" key="1">
    <citation type="submission" date="2023-08" db="EMBL/GenBank/DDBJ databases">
        <title>New molecular markers tilS and rpoB for phylogenetic and monitoring studies of the genus Thiothrix biodiversity.</title>
        <authorList>
            <person name="Ravin N.V."/>
            <person name="Smolyakov D."/>
            <person name="Markov N.D."/>
            <person name="Beletsky A.V."/>
            <person name="Mardanov A.V."/>
            <person name="Rudenko T.S."/>
            <person name="Grabovich M.Y."/>
        </authorList>
    </citation>
    <scope>NUCLEOTIDE SEQUENCE</scope>
    <source>
        <strain evidence="2">DNT52</strain>
        <strain evidence="1 3">H33</strain>
    </source>
</reference>
<keyword evidence="3" id="KW-1185">Reference proteome</keyword>
<gene>
    <name evidence="1" type="ORF">RCC75_20460</name>
    <name evidence="2" type="ORF">RCG00_20975</name>
</gene>
<dbReference type="EMBL" id="CP133217">
    <property type="protein sequence ID" value="WML86742.1"/>
    <property type="molecule type" value="Genomic_DNA"/>
</dbReference>
<evidence type="ECO:0000313" key="3">
    <source>
        <dbReference type="Proteomes" id="UP001223336"/>
    </source>
</evidence>
<sequence>MANKNVLVVESHNDNFFVERLIADMTSLRLQVSNPIFTIDEYKCLTDGLSKAELVRKLKELLTEIDKHLPDKIGIMVDADDEGIDAKLNLINAALKEAGFCATLPSVSTWVHDAEQGIHVSCYVLHVDGHGDLETLLRRIQLEGTLFADCLESWRQCLQKNGKEIKQKDFDKFWVSVYQRFDQCSKKERQQVERKCTDEVSMKKEPPIWNFEHAALAELKAYLGMFT</sequence>
<dbReference type="RefSeq" id="WP_308136570.1">
    <property type="nucleotide sequence ID" value="NZ_CP133197.1"/>
</dbReference>
<protein>
    <submittedName>
        <fullName evidence="2">DUF3226 domain-containing protein</fullName>
    </submittedName>
</protein>
<dbReference type="EMBL" id="JAVFKN010000045">
    <property type="protein sequence ID" value="MDQ5770914.1"/>
    <property type="molecule type" value="Genomic_DNA"/>
</dbReference>
<dbReference type="InterPro" id="IPR024508">
    <property type="entry name" value="DUF3226"/>
</dbReference>
<accession>A0AA51MLS2</accession>
<dbReference type="Proteomes" id="UP001223336">
    <property type="component" value="Unassembled WGS sequence"/>
</dbReference>
<evidence type="ECO:0000313" key="1">
    <source>
        <dbReference type="EMBL" id="MDQ5770914.1"/>
    </source>
</evidence>